<protein>
    <recommendedName>
        <fullName evidence="13">Protein kinase domain-containing protein</fullName>
    </recommendedName>
</protein>
<dbReference type="GO" id="GO:0007169">
    <property type="term" value="P:cell surface receptor protein tyrosine kinase signaling pathway"/>
    <property type="evidence" value="ECO:0007669"/>
    <property type="project" value="TreeGrafter"/>
</dbReference>
<dbReference type="PRINTS" id="PR00109">
    <property type="entry name" value="TYRKINASE"/>
</dbReference>
<keyword evidence="15" id="KW-1185">Reference proteome</keyword>
<dbReference type="PROSITE" id="PS50011">
    <property type="entry name" value="PROTEIN_KINASE_DOM"/>
    <property type="match status" value="1"/>
</dbReference>
<gene>
    <name evidence="14" type="ORF">CYNAS_LOCUS22114</name>
</gene>
<dbReference type="Pfam" id="PF07714">
    <property type="entry name" value="PK_Tyr_Ser-Thr"/>
    <property type="match status" value="1"/>
</dbReference>
<dbReference type="GO" id="GO:0005524">
    <property type="term" value="F:ATP binding"/>
    <property type="evidence" value="ECO:0007669"/>
    <property type="project" value="UniProtKB-UniRule"/>
</dbReference>
<keyword evidence="3 12" id="KW-0732">Signal</keyword>
<keyword evidence="10" id="KW-0067">ATP-binding</keyword>
<evidence type="ECO:0000256" key="9">
    <source>
        <dbReference type="ARBA" id="ARBA00051243"/>
    </source>
</evidence>
<accession>A0AA36MF02</accession>
<evidence type="ECO:0000256" key="6">
    <source>
        <dbReference type="ARBA" id="ARBA00023136"/>
    </source>
</evidence>
<evidence type="ECO:0000256" key="1">
    <source>
        <dbReference type="ARBA" id="ARBA00004162"/>
    </source>
</evidence>
<dbReference type="GO" id="GO:0005886">
    <property type="term" value="C:plasma membrane"/>
    <property type="evidence" value="ECO:0007669"/>
    <property type="project" value="UniProtKB-SubCell"/>
</dbReference>
<evidence type="ECO:0000256" key="10">
    <source>
        <dbReference type="PROSITE-ProRule" id="PRU10141"/>
    </source>
</evidence>
<dbReference type="GO" id="GO:0051897">
    <property type="term" value="P:positive regulation of phosphatidylinositol 3-kinase/protein kinase B signal transduction"/>
    <property type="evidence" value="ECO:0007669"/>
    <property type="project" value="TreeGrafter"/>
</dbReference>
<dbReference type="PANTHER" id="PTHR24416:SF349">
    <property type="entry name" value="TYROSINE-PROTEIN KINASE RYK"/>
    <property type="match status" value="1"/>
</dbReference>
<dbReference type="GO" id="GO:0004714">
    <property type="term" value="F:transmembrane receptor protein tyrosine kinase activity"/>
    <property type="evidence" value="ECO:0007669"/>
    <property type="project" value="UniProtKB-EC"/>
</dbReference>
<dbReference type="InterPro" id="IPR050122">
    <property type="entry name" value="RTK"/>
</dbReference>
<evidence type="ECO:0000256" key="5">
    <source>
        <dbReference type="ARBA" id="ARBA00022989"/>
    </source>
</evidence>
<keyword evidence="8" id="KW-0325">Glycoprotein</keyword>
<dbReference type="InterPro" id="IPR011009">
    <property type="entry name" value="Kinase-like_dom_sf"/>
</dbReference>
<dbReference type="SUPFAM" id="SSF52058">
    <property type="entry name" value="L domain-like"/>
    <property type="match status" value="1"/>
</dbReference>
<dbReference type="GO" id="GO:0043235">
    <property type="term" value="C:receptor complex"/>
    <property type="evidence" value="ECO:0007669"/>
    <property type="project" value="TreeGrafter"/>
</dbReference>
<keyword evidence="4" id="KW-0130">Cell adhesion</keyword>
<feature type="binding site" evidence="10">
    <location>
        <position position="486"/>
    </location>
    <ligand>
        <name>ATP</name>
        <dbReference type="ChEBI" id="CHEBI:30616"/>
    </ligand>
</feature>
<dbReference type="PANTHER" id="PTHR24416">
    <property type="entry name" value="TYROSINE-PROTEIN KINASE RECEPTOR"/>
    <property type="match status" value="1"/>
</dbReference>
<dbReference type="InterPro" id="IPR000719">
    <property type="entry name" value="Prot_kinase_dom"/>
</dbReference>
<reference evidence="14" key="1">
    <citation type="submission" date="2023-07" db="EMBL/GenBank/DDBJ databases">
        <authorList>
            <consortium name="CYATHOMIX"/>
        </authorList>
    </citation>
    <scope>NUCLEOTIDE SEQUENCE</scope>
    <source>
        <strain evidence="14">N/A</strain>
    </source>
</reference>
<comment type="subcellular location">
    <subcellularLocation>
        <location evidence="1">Cell membrane</location>
        <topology evidence="1">Single-pass membrane protein</topology>
    </subcellularLocation>
</comment>
<dbReference type="AlphaFoldDB" id="A0AA36MF02"/>
<keyword evidence="7" id="KW-0675">Receptor</keyword>
<dbReference type="GO" id="GO:0010976">
    <property type="term" value="P:positive regulation of neuron projection development"/>
    <property type="evidence" value="ECO:0007669"/>
    <property type="project" value="TreeGrafter"/>
</dbReference>
<name>A0AA36MF02_CYLNA</name>
<feature type="chain" id="PRO_5041368943" description="Protein kinase domain-containing protein" evidence="12">
    <location>
        <begin position="16"/>
        <end position="743"/>
    </location>
</feature>
<dbReference type="SUPFAM" id="SSF56112">
    <property type="entry name" value="Protein kinase-like (PK-like)"/>
    <property type="match status" value="1"/>
</dbReference>
<feature type="transmembrane region" description="Helical" evidence="11">
    <location>
        <begin position="373"/>
        <end position="392"/>
    </location>
</feature>
<dbReference type="InterPro" id="IPR020635">
    <property type="entry name" value="Tyr_kinase_cat_dom"/>
</dbReference>
<dbReference type="CDD" id="cd00192">
    <property type="entry name" value="PTKc"/>
    <property type="match status" value="1"/>
</dbReference>
<evidence type="ECO:0000256" key="4">
    <source>
        <dbReference type="ARBA" id="ARBA00022889"/>
    </source>
</evidence>
<dbReference type="InterPro" id="IPR008266">
    <property type="entry name" value="Tyr_kinase_AS"/>
</dbReference>
<evidence type="ECO:0000313" key="15">
    <source>
        <dbReference type="Proteomes" id="UP001176961"/>
    </source>
</evidence>
<keyword evidence="10" id="KW-0547">Nucleotide-binding</keyword>
<evidence type="ECO:0000256" key="12">
    <source>
        <dbReference type="SAM" id="SignalP"/>
    </source>
</evidence>
<dbReference type="SMART" id="SM00219">
    <property type="entry name" value="TyrKc"/>
    <property type="match status" value="1"/>
</dbReference>
<dbReference type="EMBL" id="CATQJL010000326">
    <property type="protein sequence ID" value="CAJ0610131.1"/>
    <property type="molecule type" value="Genomic_DNA"/>
</dbReference>
<dbReference type="PROSITE" id="PS00109">
    <property type="entry name" value="PROTEIN_KINASE_TYR"/>
    <property type="match status" value="1"/>
</dbReference>
<dbReference type="Gene3D" id="1.10.510.10">
    <property type="entry name" value="Transferase(Phosphotransferase) domain 1"/>
    <property type="match status" value="1"/>
</dbReference>
<evidence type="ECO:0000256" key="8">
    <source>
        <dbReference type="ARBA" id="ARBA00023180"/>
    </source>
</evidence>
<evidence type="ECO:0000256" key="7">
    <source>
        <dbReference type="ARBA" id="ARBA00023170"/>
    </source>
</evidence>
<dbReference type="InterPro" id="IPR001245">
    <property type="entry name" value="Ser-Thr/Tyr_kinase_cat_dom"/>
</dbReference>
<keyword evidence="6 11" id="KW-0472">Membrane</keyword>
<keyword evidence="2 11" id="KW-0812">Transmembrane</keyword>
<dbReference type="Proteomes" id="UP001176961">
    <property type="component" value="Unassembled WGS sequence"/>
</dbReference>
<dbReference type="InterPro" id="IPR017441">
    <property type="entry name" value="Protein_kinase_ATP_BS"/>
</dbReference>
<dbReference type="PROSITE" id="PS00107">
    <property type="entry name" value="PROTEIN_KINASE_ATP"/>
    <property type="match status" value="1"/>
</dbReference>
<sequence>MLIVLLLALLHTAHSCDFDANLSVVSCTDLDAFQLVNDSEIAGYTLLLQQCSPPAEAATSTAIETVELLCDKPLPPFALEHFSNLHNLQLTQCNLTNLQWQQFYVEGQTPHADFTTCPLDCNCRNEWIISTRNNVAFSVVPILPPSYRCSFLHCDWGNLLAPAFIECVPGDNVTLIVNISAATVEDFPERQYFSWLHTPELSHNFTEVISNTSMKLVIEPVAEEHLGTIRVICWHCEHPLMVSVELRVRVPIRARLEERDDSIRMIISGWPISPLNLTIEGDDGNQTHLLSEDDSVEFFDSLVVRPDKWHSLFHRKVFSIFTLACFTCPVDHPAGNYSFEVCSTTNCFRTHNHINHPGNHSHFYPPITNSASLFLPILVFLIFIFLLSMLIFRIRIMHDCCKKISFLRDKASLHHVISRRTSRVTEETLLRLEERSSLSSSDYSGQIIPFIELGTIQVHEKIGKGAFGEVYCGSWEKTGERTVAIKAIEADEDVEKEAAVLSRLEHPNIVRLYGMTRDGPRLLLVFERMNMGDLRSYLRARAPTSASYSQFPPALTENELKVIVRQIVTGLCYLSTQQIVHRDLAARNCLVSGESDLRCFLATQRPPITIKISDFGMSRRLYGQTDYYRMQNHCLLPVRWLPPEAISDHRFSTSSDVWALGVTMWEVFSYGELPFAELNNFEMVSYAMAGMRPPMPKSCPKPIYELMQRCWATDPDQRITPEELLLDPCLTPTLTDFLCAVPV</sequence>
<comment type="caution">
    <text evidence="14">The sequence shown here is derived from an EMBL/GenBank/DDBJ whole genome shotgun (WGS) entry which is preliminary data.</text>
</comment>
<feature type="domain" description="Protein kinase" evidence="13">
    <location>
        <begin position="456"/>
        <end position="730"/>
    </location>
</feature>
<organism evidence="14 15">
    <name type="scientific">Cylicocyclus nassatus</name>
    <name type="common">Nematode worm</name>
    <dbReference type="NCBI Taxonomy" id="53992"/>
    <lineage>
        <taxon>Eukaryota</taxon>
        <taxon>Metazoa</taxon>
        <taxon>Ecdysozoa</taxon>
        <taxon>Nematoda</taxon>
        <taxon>Chromadorea</taxon>
        <taxon>Rhabditida</taxon>
        <taxon>Rhabditina</taxon>
        <taxon>Rhabditomorpha</taxon>
        <taxon>Strongyloidea</taxon>
        <taxon>Strongylidae</taxon>
        <taxon>Cylicocyclus</taxon>
    </lineage>
</organism>
<evidence type="ECO:0000259" key="13">
    <source>
        <dbReference type="PROSITE" id="PS50011"/>
    </source>
</evidence>
<evidence type="ECO:0000256" key="3">
    <source>
        <dbReference type="ARBA" id="ARBA00022729"/>
    </source>
</evidence>
<feature type="signal peptide" evidence="12">
    <location>
        <begin position="1"/>
        <end position="15"/>
    </location>
</feature>
<keyword evidence="5 11" id="KW-1133">Transmembrane helix</keyword>
<evidence type="ECO:0000256" key="2">
    <source>
        <dbReference type="ARBA" id="ARBA00022692"/>
    </source>
</evidence>
<comment type="catalytic activity">
    <reaction evidence="9">
        <text>L-tyrosyl-[protein] + ATP = O-phospho-L-tyrosyl-[protein] + ADP + H(+)</text>
        <dbReference type="Rhea" id="RHEA:10596"/>
        <dbReference type="Rhea" id="RHEA-COMP:10136"/>
        <dbReference type="Rhea" id="RHEA-COMP:20101"/>
        <dbReference type="ChEBI" id="CHEBI:15378"/>
        <dbReference type="ChEBI" id="CHEBI:30616"/>
        <dbReference type="ChEBI" id="CHEBI:46858"/>
        <dbReference type="ChEBI" id="CHEBI:61978"/>
        <dbReference type="ChEBI" id="CHEBI:456216"/>
        <dbReference type="EC" id="2.7.10.1"/>
    </reaction>
</comment>
<evidence type="ECO:0000256" key="11">
    <source>
        <dbReference type="SAM" id="Phobius"/>
    </source>
</evidence>
<proteinExistence type="predicted"/>
<evidence type="ECO:0000313" key="14">
    <source>
        <dbReference type="EMBL" id="CAJ0610131.1"/>
    </source>
</evidence>
<dbReference type="GO" id="GO:0007155">
    <property type="term" value="P:cell adhesion"/>
    <property type="evidence" value="ECO:0007669"/>
    <property type="project" value="UniProtKB-KW"/>
</dbReference>